<dbReference type="Gene3D" id="2.40.50.140">
    <property type="entry name" value="Nucleic acid-binding proteins"/>
    <property type="match status" value="1"/>
</dbReference>
<feature type="compositionally biased region" description="Basic and acidic residues" evidence="14">
    <location>
        <begin position="172"/>
        <end position="199"/>
    </location>
</feature>
<dbReference type="SUPFAM" id="SSF117018">
    <property type="entry name" value="ATP-dependent DNA ligase DNA-binding domain"/>
    <property type="match status" value="1"/>
</dbReference>
<keyword evidence="4" id="KW-0235">DNA replication</keyword>
<dbReference type="CDD" id="cd07900">
    <property type="entry name" value="Adenylation_DNA_ligase_I_Euk"/>
    <property type="match status" value="1"/>
</dbReference>
<dbReference type="SUPFAM" id="SSF50249">
    <property type="entry name" value="Nucleic acid-binding proteins"/>
    <property type="match status" value="1"/>
</dbReference>
<evidence type="ECO:0000256" key="12">
    <source>
        <dbReference type="RuleBase" id="RU000617"/>
    </source>
</evidence>
<comment type="catalytic activity">
    <reaction evidence="11 12">
        <text>ATP + (deoxyribonucleotide)n-3'-hydroxyl + 5'-phospho-(deoxyribonucleotide)m = (deoxyribonucleotide)n+m + AMP + diphosphate.</text>
        <dbReference type="EC" id="6.5.1.1"/>
    </reaction>
</comment>
<dbReference type="GO" id="GO:0071897">
    <property type="term" value="P:DNA biosynthetic process"/>
    <property type="evidence" value="ECO:0007669"/>
    <property type="project" value="InterPro"/>
</dbReference>
<keyword evidence="9 12" id="KW-0234">DNA repair</keyword>
<accession>A0A8B8HWQ6</accession>
<evidence type="ECO:0000256" key="8">
    <source>
        <dbReference type="ARBA" id="ARBA00023172"/>
    </source>
</evidence>
<evidence type="ECO:0000256" key="2">
    <source>
        <dbReference type="ARBA" id="ARBA00022598"/>
    </source>
</evidence>
<name>A0A8B8HWQ6_VANTA</name>
<dbReference type="OMA" id="WIKYKRD"/>
<dbReference type="NCBIfam" id="TIGR00574">
    <property type="entry name" value="dnl1"/>
    <property type="match status" value="1"/>
</dbReference>
<keyword evidence="2 12" id="KW-0436">Ligase</keyword>
<evidence type="ECO:0000313" key="17">
    <source>
        <dbReference type="RefSeq" id="XP_026489293.2"/>
    </source>
</evidence>
<dbReference type="Gene3D" id="3.30.1490.70">
    <property type="match status" value="1"/>
</dbReference>
<dbReference type="Pfam" id="PF04679">
    <property type="entry name" value="DNA_ligase_A_C"/>
    <property type="match status" value="1"/>
</dbReference>
<dbReference type="Pfam" id="PF04675">
    <property type="entry name" value="DNA_ligase_A_N"/>
    <property type="match status" value="1"/>
</dbReference>
<evidence type="ECO:0000256" key="11">
    <source>
        <dbReference type="ARBA" id="ARBA00034003"/>
    </source>
</evidence>
<dbReference type="CDD" id="cd07969">
    <property type="entry name" value="OBF_DNA_ligase_I"/>
    <property type="match status" value="1"/>
</dbReference>
<dbReference type="GO" id="GO:0005634">
    <property type="term" value="C:nucleus"/>
    <property type="evidence" value="ECO:0007669"/>
    <property type="project" value="UniProtKB-SubCell"/>
</dbReference>
<dbReference type="GO" id="GO:1903461">
    <property type="term" value="P:Okazaki fragment processing involved in mitotic DNA replication"/>
    <property type="evidence" value="ECO:0007669"/>
    <property type="project" value="TreeGrafter"/>
</dbReference>
<reference evidence="17" key="1">
    <citation type="submission" date="2025-08" db="UniProtKB">
        <authorList>
            <consortium name="RefSeq"/>
        </authorList>
    </citation>
    <scope>IDENTIFICATION</scope>
    <source>
        <tissue evidence="17">Whole body</tissue>
    </source>
</reference>
<dbReference type="GO" id="GO:0005524">
    <property type="term" value="F:ATP binding"/>
    <property type="evidence" value="ECO:0007669"/>
    <property type="project" value="UniProtKB-KW"/>
</dbReference>
<dbReference type="EC" id="6.5.1.1" evidence="12"/>
<feature type="domain" description="ATP-dependent DNA ligase family profile" evidence="15">
    <location>
        <begin position="626"/>
        <end position="763"/>
    </location>
</feature>
<dbReference type="GO" id="GO:0003677">
    <property type="term" value="F:DNA binding"/>
    <property type="evidence" value="ECO:0007669"/>
    <property type="project" value="InterPro"/>
</dbReference>
<keyword evidence="10" id="KW-0131">Cell cycle</keyword>
<keyword evidence="8 12" id="KW-0233">DNA recombination</keyword>
<dbReference type="InterPro" id="IPR000977">
    <property type="entry name" value="DNA_ligase_ATP-dep"/>
</dbReference>
<dbReference type="GO" id="GO:0003910">
    <property type="term" value="F:DNA ligase (ATP) activity"/>
    <property type="evidence" value="ECO:0007669"/>
    <property type="project" value="UniProtKB-EC"/>
</dbReference>
<dbReference type="Gene3D" id="1.10.3260.10">
    <property type="entry name" value="DNA ligase, ATP-dependent, N-terminal domain"/>
    <property type="match status" value="1"/>
</dbReference>
<dbReference type="InterPro" id="IPR012309">
    <property type="entry name" value="DNA_ligase_ATP-dep_C"/>
</dbReference>
<dbReference type="AlphaFoldDB" id="A0A8B8HWQ6"/>
<organism evidence="16 17">
    <name type="scientific">Vanessa tameamea</name>
    <name type="common">Kamehameha butterfly</name>
    <dbReference type="NCBI Taxonomy" id="334116"/>
    <lineage>
        <taxon>Eukaryota</taxon>
        <taxon>Metazoa</taxon>
        <taxon>Ecdysozoa</taxon>
        <taxon>Arthropoda</taxon>
        <taxon>Hexapoda</taxon>
        <taxon>Insecta</taxon>
        <taxon>Pterygota</taxon>
        <taxon>Neoptera</taxon>
        <taxon>Endopterygota</taxon>
        <taxon>Lepidoptera</taxon>
        <taxon>Glossata</taxon>
        <taxon>Ditrysia</taxon>
        <taxon>Papilionoidea</taxon>
        <taxon>Nymphalidae</taxon>
        <taxon>Nymphalinae</taxon>
        <taxon>Vanessa</taxon>
    </lineage>
</organism>
<dbReference type="InterPro" id="IPR016059">
    <property type="entry name" value="DNA_ligase_ATP-dep_CS"/>
</dbReference>
<keyword evidence="7 12" id="KW-0067">ATP-binding</keyword>
<dbReference type="PANTHER" id="PTHR45674">
    <property type="entry name" value="DNA LIGASE 1/3 FAMILY MEMBER"/>
    <property type="match status" value="1"/>
</dbReference>
<evidence type="ECO:0000259" key="15">
    <source>
        <dbReference type="PROSITE" id="PS50160"/>
    </source>
</evidence>
<dbReference type="InterPro" id="IPR012340">
    <property type="entry name" value="NA-bd_OB-fold"/>
</dbReference>
<dbReference type="PROSITE" id="PS50160">
    <property type="entry name" value="DNA_LIGASE_A3"/>
    <property type="match status" value="1"/>
</dbReference>
<dbReference type="GO" id="GO:0051301">
    <property type="term" value="P:cell division"/>
    <property type="evidence" value="ECO:0007669"/>
    <property type="project" value="UniProtKB-KW"/>
</dbReference>
<keyword evidence="6 12" id="KW-0227">DNA damage</keyword>
<gene>
    <name evidence="17" type="primary">Dnalig1</name>
</gene>
<feature type="compositionally biased region" description="Basic and acidic residues" evidence="14">
    <location>
        <begin position="143"/>
        <end position="154"/>
    </location>
</feature>
<evidence type="ECO:0000256" key="6">
    <source>
        <dbReference type="ARBA" id="ARBA00022763"/>
    </source>
</evidence>
<evidence type="ECO:0000256" key="14">
    <source>
        <dbReference type="SAM" id="MobiDB-lite"/>
    </source>
</evidence>
<evidence type="ECO:0000313" key="16">
    <source>
        <dbReference type="Proteomes" id="UP001652626"/>
    </source>
</evidence>
<comment type="similarity">
    <text evidence="1 13">Belongs to the ATP-dependent DNA ligase family.</text>
</comment>
<feature type="compositionally biased region" description="Polar residues" evidence="14">
    <location>
        <begin position="73"/>
        <end position="91"/>
    </location>
</feature>
<sequence length="896" mass="100134">MNIIKLINRCRLVVSIPTQSLSRTLNSKYYYKQIVKISNVYVPLRNMSQKSITSFFKSTPKKIEEKIDKDDSTSSLNNSSEVNGTSSNQNGKRSKRLRSSSSERNSPEIEKKSSPPLKSEKKKKVKRQRIDSSESESDSPIKSSEEQSDIKLERSNNPPKTYDSPKSKKSKKQENIVSEKKIKVEKTSPKTPKKKEVTSKESPLNKFMVKVEKSENSETKNNKENIQNDQEKPEIVAEVDYNPAKSKYHPIKDACWSKGQAVPYLALAKTLEVIEGTSARLKMVEILSNYFRSVIALTPEDLLASIYLCLNKLAPAYHSLELGIAETYLMKAVGQCTGRTLAQMRSAAQRSGDLGLVAEQARATQRTMFAAPPLLARRVLAALRDVAAMSGQASVNKKIGKIQSLYVACRHSEARYLIRSLEGKLRVGLAEQSVLQALALACASTPPQAAGGQLDVASTMSPEAFKALVDEHALTIKTTYCECPNYELIVPVLLRDGVAALPEHCKLTPGIPLKPMLAHPSRGVHEVFTRFENEEFTCEYKYDGERAQIHVPGGDAPRFADAAVFSRNQENNTSKYPDVLRRLPALLRDSVTSCVLDCEAVAYDTETKQILPFQVLSTRKRKDAAEEQIKVQVCVFVFDLLYLNGRPLVRRALAERRALLREHFREADGQWKFAEGGDCSDEESVQRLLENAVRSSCEGLMLKALHGPRARYDIARRSHNWLKLKKDYLEGVGDTIDAVVLGAYRGRGKRAGLYGGFLLACRDAEADHYQSLCKIGTGFSDEDLRTLTETLSQHVIDAPRSYYMFDGAHAADVWFSAASVWEVRCADLSLSPAHRAAIGLVDPDRGVSLRFPRFVRVRDDKTPEQATSAEQLAQLYLAQDQVKNSAHRHVDQDDFY</sequence>
<evidence type="ECO:0000256" key="7">
    <source>
        <dbReference type="ARBA" id="ARBA00022840"/>
    </source>
</evidence>
<dbReference type="InterPro" id="IPR050191">
    <property type="entry name" value="ATP-dep_DNA_ligase"/>
</dbReference>
<dbReference type="InterPro" id="IPR012308">
    <property type="entry name" value="DNA_ligase_ATP-dep_N"/>
</dbReference>
<keyword evidence="5 12" id="KW-0547">Nucleotide-binding</keyword>
<proteinExistence type="inferred from homology"/>
<evidence type="ECO:0000256" key="1">
    <source>
        <dbReference type="ARBA" id="ARBA00007572"/>
    </source>
</evidence>
<protein>
    <recommendedName>
        <fullName evidence="12">DNA ligase</fullName>
        <ecNumber evidence="12">6.5.1.1</ecNumber>
    </recommendedName>
</protein>
<dbReference type="SUPFAM" id="SSF56091">
    <property type="entry name" value="DNA ligase/mRNA capping enzyme, catalytic domain"/>
    <property type="match status" value="1"/>
</dbReference>
<feature type="region of interest" description="Disordered" evidence="14">
    <location>
        <begin position="66"/>
        <end position="204"/>
    </location>
</feature>
<dbReference type="PANTHER" id="PTHR45674:SF4">
    <property type="entry name" value="DNA LIGASE 1"/>
    <property type="match status" value="1"/>
</dbReference>
<evidence type="ECO:0000256" key="4">
    <source>
        <dbReference type="ARBA" id="ARBA00022705"/>
    </source>
</evidence>
<dbReference type="InterPro" id="IPR012310">
    <property type="entry name" value="DNA_ligase_ATP-dep_cent"/>
</dbReference>
<dbReference type="InterPro" id="IPR036599">
    <property type="entry name" value="DNA_ligase_N_sf"/>
</dbReference>
<dbReference type="GeneID" id="113395813"/>
<evidence type="ECO:0000256" key="3">
    <source>
        <dbReference type="ARBA" id="ARBA00022618"/>
    </source>
</evidence>
<evidence type="ECO:0000256" key="13">
    <source>
        <dbReference type="RuleBase" id="RU004196"/>
    </source>
</evidence>
<dbReference type="PROSITE" id="PS00697">
    <property type="entry name" value="DNA_LIGASE_A1"/>
    <property type="match status" value="1"/>
</dbReference>
<dbReference type="GO" id="GO:0006281">
    <property type="term" value="P:DNA repair"/>
    <property type="evidence" value="ECO:0007669"/>
    <property type="project" value="UniProtKB-KW"/>
</dbReference>
<evidence type="ECO:0000256" key="9">
    <source>
        <dbReference type="ARBA" id="ARBA00023204"/>
    </source>
</evidence>
<evidence type="ECO:0000256" key="10">
    <source>
        <dbReference type="ARBA" id="ARBA00023306"/>
    </source>
</evidence>
<dbReference type="GO" id="GO:0005739">
    <property type="term" value="C:mitochondrion"/>
    <property type="evidence" value="ECO:0007669"/>
    <property type="project" value="TreeGrafter"/>
</dbReference>
<keyword evidence="16" id="KW-1185">Reference proteome</keyword>
<dbReference type="RefSeq" id="XP_026489293.2">
    <property type="nucleotide sequence ID" value="XM_026633508.2"/>
</dbReference>
<evidence type="ECO:0000256" key="5">
    <source>
        <dbReference type="ARBA" id="ARBA00022741"/>
    </source>
</evidence>
<dbReference type="Pfam" id="PF01068">
    <property type="entry name" value="DNA_ligase_A_M"/>
    <property type="match status" value="1"/>
</dbReference>
<dbReference type="GO" id="GO:0006310">
    <property type="term" value="P:DNA recombination"/>
    <property type="evidence" value="ECO:0007669"/>
    <property type="project" value="UniProtKB-KW"/>
</dbReference>
<keyword evidence="3" id="KW-0132">Cell division</keyword>
<dbReference type="OrthoDB" id="206088at2759"/>
<dbReference type="Gene3D" id="3.30.470.30">
    <property type="entry name" value="DNA ligase/mRNA capping enzyme"/>
    <property type="match status" value="1"/>
</dbReference>
<dbReference type="Proteomes" id="UP001652626">
    <property type="component" value="Chromosome 25"/>
</dbReference>